<dbReference type="InterPro" id="IPR029044">
    <property type="entry name" value="Nucleotide-diphossugar_trans"/>
</dbReference>
<accession>A0ABS7F472</accession>
<evidence type="ECO:0000313" key="2">
    <source>
        <dbReference type="Proteomes" id="UP001519924"/>
    </source>
</evidence>
<gene>
    <name evidence="1" type="ORF">K1J50_09655</name>
</gene>
<organism evidence="1 2">
    <name type="scientific">Caldovatus aquaticus</name>
    <dbReference type="NCBI Taxonomy" id="2865671"/>
    <lineage>
        <taxon>Bacteria</taxon>
        <taxon>Pseudomonadati</taxon>
        <taxon>Pseudomonadota</taxon>
        <taxon>Alphaproteobacteria</taxon>
        <taxon>Acetobacterales</taxon>
        <taxon>Roseomonadaceae</taxon>
        <taxon>Caldovatus</taxon>
    </lineage>
</organism>
<dbReference type="NCBIfam" id="TIGR04282">
    <property type="entry name" value="glyco_like_cofC"/>
    <property type="match status" value="1"/>
</dbReference>
<dbReference type="SUPFAM" id="SSF53448">
    <property type="entry name" value="Nucleotide-diphospho-sugar transferases"/>
    <property type="match status" value="1"/>
</dbReference>
<dbReference type="EMBL" id="JAHZUY010000021">
    <property type="protein sequence ID" value="MBW8269752.1"/>
    <property type="molecule type" value="Genomic_DNA"/>
</dbReference>
<protein>
    <submittedName>
        <fullName evidence="1">TIGR04282 family arsenosugar biosynthesis glycosyltransferase</fullName>
    </submittedName>
</protein>
<dbReference type="Gene3D" id="3.90.550.10">
    <property type="entry name" value="Spore Coat Polysaccharide Biosynthesis Protein SpsA, Chain A"/>
    <property type="match status" value="1"/>
</dbReference>
<sequence>MLIVFARAPRLGAVKRRLARGVGALAALRFHRAMLAATLRRLGRDRRWRCLVALTPDGAARRWGPLAPGLARRREPPRVPQGGGDLGARMARAMRPHRPRVALVGCDIPGLAAADVAAAFRALAGGAGAVFGPAEDGGYWLVGLGARRPAHPFARVRWSGPNALADTLANCGGRRVVLLRRLRDVDTAEALRALQTAGGRP</sequence>
<proteinExistence type="predicted"/>
<dbReference type="InterPro" id="IPR018641">
    <property type="entry name" value="Trfase_1_rSAM/seldom-assoc"/>
</dbReference>
<reference evidence="1 2" key="1">
    <citation type="submission" date="2021-08" db="EMBL/GenBank/DDBJ databases">
        <title>Caldovatus sediminis gen. nov., sp. nov., a moderately thermophilic bacterium isolated from a hot spring.</title>
        <authorList>
            <person name="Hu C.-J."/>
            <person name="Li W.-J."/>
            <person name="Xian W.-D."/>
        </authorList>
    </citation>
    <scope>NUCLEOTIDE SEQUENCE [LARGE SCALE GENOMIC DNA]</scope>
    <source>
        <strain evidence="1 2">SYSU G05006</strain>
    </source>
</reference>
<dbReference type="PANTHER" id="PTHR36529">
    <property type="entry name" value="SLL1095 PROTEIN"/>
    <property type="match status" value="1"/>
</dbReference>
<dbReference type="RefSeq" id="WP_220117505.1">
    <property type="nucleotide sequence ID" value="NZ_JAHZUY010000021.1"/>
</dbReference>
<keyword evidence="2" id="KW-1185">Reference proteome</keyword>
<dbReference type="Proteomes" id="UP001519924">
    <property type="component" value="Unassembled WGS sequence"/>
</dbReference>
<dbReference type="Pfam" id="PF09837">
    <property type="entry name" value="DUF2064"/>
    <property type="match status" value="1"/>
</dbReference>
<name>A0ABS7F472_9PROT</name>
<dbReference type="PANTHER" id="PTHR36529:SF1">
    <property type="entry name" value="GLYCOSYLTRANSFERASE"/>
    <property type="match status" value="1"/>
</dbReference>
<evidence type="ECO:0000313" key="1">
    <source>
        <dbReference type="EMBL" id="MBW8269752.1"/>
    </source>
</evidence>
<comment type="caution">
    <text evidence="1">The sequence shown here is derived from an EMBL/GenBank/DDBJ whole genome shotgun (WGS) entry which is preliminary data.</text>
</comment>